<organism evidence="1 2">
    <name type="scientific">Naganishia adeliensis</name>
    <dbReference type="NCBI Taxonomy" id="92952"/>
    <lineage>
        <taxon>Eukaryota</taxon>
        <taxon>Fungi</taxon>
        <taxon>Dikarya</taxon>
        <taxon>Basidiomycota</taxon>
        <taxon>Agaricomycotina</taxon>
        <taxon>Tremellomycetes</taxon>
        <taxon>Filobasidiales</taxon>
        <taxon>Filobasidiaceae</taxon>
        <taxon>Naganishia</taxon>
    </lineage>
</organism>
<evidence type="ECO:0000313" key="1">
    <source>
        <dbReference type="EMBL" id="KAJ9095390.1"/>
    </source>
</evidence>
<proteinExistence type="predicted"/>
<comment type="caution">
    <text evidence="1">The sequence shown here is derived from an EMBL/GenBank/DDBJ whole genome shotgun (WGS) entry which is preliminary data.</text>
</comment>
<evidence type="ECO:0000313" key="2">
    <source>
        <dbReference type="Proteomes" id="UP001230649"/>
    </source>
</evidence>
<accession>A0ACC2V8F7</accession>
<protein>
    <submittedName>
        <fullName evidence="1">Uncharacterized protein</fullName>
    </submittedName>
</protein>
<dbReference type="Proteomes" id="UP001230649">
    <property type="component" value="Unassembled WGS sequence"/>
</dbReference>
<keyword evidence="2" id="KW-1185">Reference proteome</keyword>
<dbReference type="EMBL" id="JASBWS010000125">
    <property type="protein sequence ID" value="KAJ9095390.1"/>
    <property type="molecule type" value="Genomic_DNA"/>
</dbReference>
<reference evidence="1" key="1">
    <citation type="submission" date="2023-04" db="EMBL/GenBank/DDBJ databases">
        <title>Draft Genome sequencing of Naganishia species isolated from polar environments using Oxford Nanopore Technology.</title>
        <authorList>
            <person name="Leo P."/>
            <person name="Venkateswaran K."/>
        </authorList>
    </citation>
    <scope>NUCLEOTIDE SEQUENCE</scope>
    <source>
        <strain evidence="1">MNA-CCFEE 5262</strain>
    </source>
</reference>
<gene>
    <name evidence="1" type="ORF">QFC20_006672</name>
</gene>
<name>A0ACC2V8F7_9TREE</name>
<sequence>MSAHEENIQDQFEGENDEEYINPEDVEYVEDEEEGGDVPMDEDDEDDDEEAREPPEDNSLGHSAHHAADASIFSLSLHPNFPNPPLAVSGGEDDHAYIFCPIPPMPSDDPFSANFPFHSDSFQPILLTGHEDSVIDVKFSSDGEMVATGGMDGKVRIWRRRKSGSAEGQQKPEDWRDWEFLTNLTTDSEIMWLDWHPKGPVLAAGCQDATVWMWQLPSGNIMGVFTSHTMAVTRGQFLPNGKYLITASEDCSVCLWNPSQSTQPVLKLSGSTTAQFGNFGGEAEGGGITALAVAPASNLVAVGGSNGAIRIVNLPQGHVVGVLKGHTQDESVEGLAFMDILGLAGPKPNGDAPSSTKGLLLASCATDGKAIVWDVTSGSARCEVTHDDVITSVTPHPAPKRHLFTTASADTKLRTWDARQGQLVAEHSGHVGTVLDSCVGKSAKGWGLEAGGARDKDIGGSVVLSAGDDGGVLVWRV</sequence>